<dbReference type="InterPro" id="IPR013815">
    <property type="entry name" value="ATP_grasp_subdomain_1"/>
</dbReference>
<reference evidence="4" key="1">
    <citation type="submission" date="2020-11" db="EMBL/GenBank/DDBJ databases">
        <title>Sequencing the genomes of 1000 actinobacteria strains.</title>
        <authorList>
            <person name="Klenk H.-P."/>
        </authorList>
    </citation>
    <scope>NUCLEOTIDE SEQUENCE</scope>
    <source>
        <strain evidence="4">DSM 43175</strain>
    </source>
</reference>
<evidence type="ECO:0000259" key="3">
    <source>
        <dbReference type="Pfam" id="PF01326"/>
    </source>
</evidence>
<comment type="caution">
    <text evidence="4">The sequence shown here is derived from an EMBL/GenBank/DDBJ whole genome shotgun (WGS) entry which is preliminary data.</text>
</comment>
<dbReference type="GO" id="GO:0008986">
    <property type="term" value="F:pyruvate, water dikinase activity"/>
    <property type="evidence" value="ECO:0007669"/>
    <property type="project" value="UniProtKB-EC"/>
</dbReference>
<dbReference type="PANTHER" id="PTHR43615:SF1">
    <property type="entry name" value="PPDK_N DOMAIN-CONTAINING PROTEIN"/>
    <property type="match status" value="1"/>
</dbReference>
<sequence length="936" mass="99180">MAQFFVLSLDDAGAEPAVVGAKGAALARLAAAGLPVPSGFHVTTGAYREFVDRNGLREPILSAAARVDPDLPISAEAAARRIAGLFARHEPPTEVAGPVRWAYAGLGDRDHLVAVRSSAVGGEVPDAAFADGRLTVLGVRGESAVLTAIRRCWASLWSARAIEYRARAGLDHGEAVIGVVVQTLVPADAAGVMSTAAPAAGEPAEGEASGEAGGRLERGRILLNAVWGLGVPVASGRVAPDTVIVEKGTGRIAGRRIADKALMTILSGGPGGGTHEEPVPERWRTEPVLGPDQAARLARLGERIEALFERPMDVDWALYGGDPYILQARPLVPAAGAGAGTAAGAAATEVWNDSLGGDHLWSCGGLGEAVQDVMTPCTWSLVQTFVRSSSVISALRDHPAYGNIGGRLYTNLSVADALTATLGRADPESRIGLLEQVFGRLPPGVEVPPARVSRVAVAGRLLPAEARARRRARAARKRLPDFLESSPGRCEALLGRIREETDPVRLAGLWRGALLPFFTEACHLLEAAGRERAAAWTAVRRHLRPLVDDADADAMLTGLAKPGGAPPAGLGPVTGLAHLVRGDLDEAAYLRQWGHRGPHEFEISAPRPAEDPAWLQEQVSATLALSGRDLDRAPGHRHEREGRQGHRHGGDGGAPDAVEIAPDALELMRRQREASRAAWRRFRASHPQKVAVTRRRVGRWAQAAHDRDAAWSEVMRAYRVLRAFVLRAGELTGRGADLFFLTADEILDVLEGDGRPLEEVPVRRRTYDRYRALAPYPVLIRGRFDPDGWAARRGHRTDFYDAAEPLAPLPPVPADAALSGRPGAAGVAEGTVRVLEAPERGAELRPGEVLVTGAADVGWTLLFPRAAAVVTDVGAHFSHGAFVARELGVPAVLGCGNATTRLRTGDRVRVDGARGTVEILSGAPAGTREPQLTREG</sequence>
<dbReference type="SUPFAM" id="SSF56059">
    <property type="entry name" value="Glutathione synthetase ATP-binding domain-like"/>
    <property type="match status" value="1"/>
</dbReference>
<name>A0A931GUN8_9ACTN</name>
<dbReference type="EMBL" id="JADOUA010000001">
    <property type="protein sequence ID" value="MBG6093364.1"/>
    <property type="molecule type" value="Genomic_DNA"/>
</dbReference>
<organism evidence="4 5">
    <name type="scientific">Actinomadura viridis</name>
    <dbReference type="NCBI Taxonomy" id="58110"/>
    <lineage>
        <taxon>Bacteria</taxon>
        <taxon>Bacillati</taxon>
        <taxon>Actinomycetota</taxon>
        <taxon>Actinomycetes</taxon>
        <taxon>Streptosporangiales</taxon>
        <taxon>Thermomonosporaceae</taxon>
        <taxon>Actinomadura</taxon>
    </lineage>
</organism>
<dbReference type="Gene3D" id="3.50.30.10">
    <property type="entry name" value="Phosphohistidine domain"/>
    <property type="match status" value="1"/>
</dbReference>
<evidence type="ECO:0000313" key="4">
    <source>
        <dbReference type="EMBL" id="MBG6093364.1"/>
    </source>
</evidence>
<dbReference type="GO" id="GO:0005524">
    <property type="term" value="F:ATP binding"/>
    <property type="evidence" value="ECO:0007669"/>
    <property type="project" value="InterPro"/>
</dbReference>
<feature type="domain" description="Pyruvate phosphate dikinase AMP/ATP-binding" evidence="3">
    <location>
        <begin position="18"/>
        <end position="331"/>
    </location>
</feature>
<dbReference type="RefSeq" id="WP_197015435.1">
    <property type="nucleotide sequence ID" value="NZ_BAABES010000015.1"/>
</dbReference>
<dbReference type="InterPro" id="IPR051549">
    <property type="entry name" value="PEP_Utilizing_Enz"/>
</dbReference>
<dbReference type="EC" id="2.7.9.2" evidence="4"/>
<dbReference type="Gene3D" id="3.30.470.20">
    <property type="entry name" value="ATP-grasp fold, B domain"/>
    <property type="match status" value="1"/>
</dbReference>
<proteinExistence type="predicted"/>
<keyword evidence="4" id="KW-0808">Transferase</keyword>
<dbReference type="AlphaFoldDB" id="A0A931GUN8"/>
<evidence type="ECO:0000259" key="2">
    <source>
        <dbReference type="Pfam" id="PF00391"/>
    </source>
</evidence>
<keyword evidence="5" id="KW-1185">Reference proteome</keyword>
<dbReference type="PANTHER" id="PTHR43615">
    <property type="entry name" value="PHOSPHOENOLPYRUVATE SYNTHASE-RELATED"/>
    <property type="match status" value="1"/>
</dbReference>
<dbReference type="InterPro" id="IPR036637">
    <property type="entry name" value="Phosphohistidine_dom_sf"/>
</dbReference>
<accession>A0A931GUN8</accession>
<feature type="compositionally biased region" description="Basic and acidic residues" evidence="1">
    <location>
        <begin position="628"/>
        <end position="650"/>
    </location>
</feature>
<dbReference type="SUPFAM" id="SSF52009">
    <property type="entry name" value="Phosphohistidine domain"/>
    <property type="match status" value="1"/>
</dbReference>
<dbReference type="InterPro" id="IPR002192">
    <property type="entry name" value="PPDK_AMP/ATP-bd"/>
</dbReference>
<dbReference type="Proteomes" id="UP000614047">
    <property type="component" value="Unassembled WGS sequence"/>
</dbReference>
<protein>
    <submittedName>
        <fullName evidence="4">Pyruvate,water dikinase</fullName>
        <ecNumber evidence="4">2.7.9.2</ecNumber>
    </submittedName>
</protein>
<keyword evidence="4" id="KW-0670">Pyruvate</keyword>
<evidence type="ECO:0000313" key="5">
    <source>
        <dbReference type="Proteomes" id="UP000614047"/>
    </source>
</evidence>
<dbReference type="Pfam" id="PF01326">
    <property type="entry name" value="PPDK_N"/>
    <property type="match status" value="1"/>
</dbReference>
<dbReference type="Pfam" id="PF00391">
    <property type="entry name" value="PEP-utilizers"/>
    <property type="match status" value="1"/>
</dbReference>
<dbReference type="InterPro" id="IPR008279">
    <property type="entry name" value="PEP-util_enz_mobile_dom"/>
</dbReference>
<evidence type="ECO:0000256" key="1">
    <source>
        <dbReference type="SAM" id="MobiDB-lite"/>
    </source>
</evidence>
<feature type="region of interest" description="Disordered" evidence="1">
    <location>
        <begin position="627"/>
        <end position="656"/>
    </location>
</feature>
<gene>
    <name evidence="4" type="ORF">IW256_007477</name>
</gene>
<dbReference type="Gene3D" id="3.30.1490.20">
    <property type="entry name" value="ATP-grasp fold, A domain"/>
    <property type="match status" value="1"/>
</dbReference>
<feature type="domain" description="PEP-utilising enzyme mobile" evidence="2">
    <location>
        <begin position="845"/>
        <end position="915"/>
    </location>
</feature>